<dbReference type="Proteomes" id="UP000829720">
    <property type="component" value="Unassembled WGS sequence"/>
</dbReference>
<evidence type="ECO:0000256" key="6">
    <source>
        <dbReference type="PROSITE-ProRule" id="PRU00259"/>
    </source>
</evidence>
<dbReference type="GO" id="GO:0072659">
    <property type="term" value="P:protein localization to plasma membrane"/>
    <property type="evidence" value="ECO:0007669"/>
    <property type="project" value="TreeGrafter"/>
</dbReference>
<dbReference type="GO" id="GO:0002934">
    <property type="term" value="P:desmosome organization"/>
    <property type="evidence" value="ECO:0007669"/>
    <property type="project" value="TreeGrafter"/>
</dbReference>
<comment type="similarity">
    <text evidence="2">Belongs to the beta-catenin family.</text>
</comment>
<feature type="compositionally biased region" description="Polar residues" evidence="7">
    <location>
        <begin position="262"/>
        <end position="273"/>
    </location>
</feature>
<dbReference type="GO" id="GO:0005634">
    <property type="term" value="C:nucleus"/>
    <property type="evidence" value="ECO:0007669"/>
    <property type="project" value="TreeGrafter"/>
</dbReference>
<dbReference type="SMART" id="SM00185">
    <property type="entry name" value="ARM"/>
    <property type="match status" value="6"/>
</dbReference>
<comment type="caution">
    <text evidence="8">The sequence shown here is derived from an EMBL/GenBank/DDBJ whole genome shotgun (WGS) entry which is preliminary data.</text>
</comment>
<evidence type="ECO:0000313" key="9">
    <source>
        <dbReference type="Proteomes" id="UP000829720"/>
    </source>
</evidence>
<gene>
    <name evidence="8" type="ORF">AGOR_G00236380</name>
</gene>
<evidence type="ECO:0008006" key="10">
    <source>
        <dbReference type="Google" id="ProtNLM"/>
    </source>
</evidence>
<evidence type="ECO:0000256" key="1">
    <source>
        <dbReference type="ARBA" id="ARBA00004282"/>
    </source>
</evidence>
<dbReference type="GO" id="GO:0098609">
    <property type="term" value="P:cell-cell adhesion"/>
    <property type="evidence" value="ECO:0007669"/>
    <property type="project" value="InterPro"/>
</dbReference>
<keyword evidence="5" id="KW-0965">Cell junction</keyword>
<feature type="repeat" description="ARM" evidence="6">
    <location>
        <begin position="372"/>
        <end position="408"/>
    </location>
</feature>
<evidence type="ECO:0000256" key="3">
    <source>
        <dbReference type="ARBA" id="ARBA00022737"/>
    </source>
</evidence>
<dbReference type="AlphaFoldDB" id="A0A8T3CJ51"/>
<reference evidence="8" key="1">
    <citation type="submission" date="2021-01" db="EMBL/GenBank/DDBJ databases">
        <authorList>
            <person name="Zahm M."/>
            <person name="Roques C."/>
            <person name="Cabau C."/>
            <person name="Klopp C."/>
            <person name="Donnadieu C."/>
            <person name="Jouanno E."/>
            <person name="Lampietro C."/>
            <person name="Louis A."/>
            <person name="Herpin A."/>
            <person name="Echchiki A."/>
            <person name="Berthelot C."/>
            <person name="Parey E."/>
            <person name="Roest-Crollius H."/>
            <person name="Braasch I."/>
            <person name="Postlethwait J."/>
            <person name="Bobe J."/>
            <person name="Montfort J."/>
            <person name="Bouchez O."/>
            <person name="Begum T."/>
            <person name="Mejri S."/>
            <person name="Adams A."/>
            <person name="Chen W.-J."/>
            <person name="Guiguen Y."/>
        </authorList>
    </citation>
    <scope>NUCLEOTIDE SEQUENCE</scope>
    <source>
        <tissue evidence="8">Blood</tissue>
    </source>
</reference>
<evidence type="ECO:0000256" key="4">
    <source>
        <dbReference type="ARBA" id="ARBA00022889"/>
    </source>
</evidence>
<dbReference type="GO" id="GO:0007507">
    <property type="term" value="P:heart development"/>
    <property type="evidence" value="ECO:0007669"/>
    <property type="project" value="TreeGrafter"/>
</dbReference>
<organism evidence="8 9">
    <name type="scientific">Albula goreensis</name>
    <dbReference type="NCBI Taxonomy" id="1534307"/>
    <lineage>
        <taxon>Eukaryota</taxon>
        <taxon>Metazoa</taxon>
        <taxon>Chordata</taxon>
        <taxon>Craniata</taxon>
        <taxon>Vertebrata</taxon>
        <taxon>Euteleostomi</taxon>
        <taxon>Actinopterygii</taxon>
        <taxon>Neopterygii</taxon>
        <taxon>Teleostei</taxon>
        <taxon>Albuliformes</taxon>
        <taxon>Albulidae</taxon>
        <taxon>Albula</taxon>
    </lineage>
</organism>
<sequence>MTPVEKKFIKSALPAQECFIGEVEDTSLAVPQQEYITAQNNISNRSLRVHRQVQLTLARRGKRTTSDGGLHLSKNQQLERSTSIPGSACGRQYNVKMCSFTGHLNGHSSSSLSEWKGTMKRPSMRVEVSPPPSPPALRPHQGAFLYGMSHRGAYTLPVRSPSTHHSSHPLQASPAGLSLNYTKSEMVQSRRAPTSPAGGILKLRAAQPRQLPLLDDSVFIPNGPFSASSQSGMLGGYQQTGYDTLHSDQQSDRYALVRQPRRNTQVQQSTRWTSHPPLTRPLGFPASYPASLVSTEPGSGKKQVSRVQAQLQEAASEDVQGNSEGQVTELTLEKAVSLLTQEKTEMQISAAQYIQHQCFTSSDARRMVFYLHGVPKLISLLQADCEQLQMAVVGALRNVVFESSDNKMEVKDKDGIPAIVQLLKTSRDIEIRKQLTGLLWNLSSHDLLKDYLCKEVPQTLTKAVLIPCSGIHEGENPKDDMLAHPDIFYNATGFLRNMSSAGPGSRRTMRECEFLIDSLVHYIRGTIADYKPDDKSTENCVCILHNLTYQMESELPQEHSAEIVEQRQNLATDTKVPGCFGMRTTKVLQDLEMEGPLLEEKSSPRGVEWLWSPITVRMYLSLMARSSCRYSQEAALGALQNATAGSGTLSQAMAHTIVKKEGGLHQLKKILQADECEEVKKTALSLLRNVSRYEELHSDIAQQILPDLVRMLPEPDSEVEPPGVTISLCNILLSLCQNSTQNARAVVNLKGLRKLVSISGKSFRHGPNRQSQAASTVLQAMWRHNELHGAYRKAGYKKSAFINSRTVRSLSPVYDKEGGQTL</sequence>
<evidence type="ECO:0000256" key="7">
    <source>
        <dbReference type="SAM" id="MobiDB-lite"/>
    </source>
</evidence>
<dbReference type="PANTHER" id="PTHR10372:SF25">
    <property type="entry name" value="PLAKOPHILIN-2"/>
    <property type="match status" value="1"/>
</dbReference>
<feature type="compositionally biased region" description="Polar residues" evidence="7">
    <location>
        <begin position="160"/>
        <end position="170"/>
    </location>
</feature>
<feature type="region of interest" description="Disordered" evidence="7">
    <location>
        <begin position="156"/>
        <end position="175"/>
    </location>
</feature>
<dbReference type="GO" id="GO:0014704">
    <property type="term" value="C:intercalated disc"/>
    <property type="evidence" value="ECO:0007669"/>
    <property type="project" value="TreeGrafter"/>
</dbReference>
<dbReference type="PANTHER" id="PTHR10372">
    <property type="entry name" value="PLAKOPHILLIN-RELATED"/>
    <property type="match status" value="1"/>
</dbReference>
<dbReference type="GO" id="GO:0005912">
    <property type="term" value="C:adherens junction"/>
    <property type="evidence" value="ECO:0007669"/>
    <property type="project" value="TreeGrafter"/>
</dbReference>
<dbReference type="Gene3D" id="1.25.10.10">
    <property type="entry name" value="Leucine-rich Repeat Variant"/>
    <property type="match status" value="1"/>
</dbReference>
<proteinExistence type="inferred from homology"/>
<feature type="repeat" description="ARM" evidence="6">
    <location>
        <begin position="414"/>
        <end position="446"/>
    </location>
</feature>
<dbReference type="InterPro" id="IPR000225">
    <property type="entry name" value="Armadillo"/>
</dbReference>
<name>A0A8T3CJ51_9TELE</name>
<feature type="region of interest" description="Disordered" evidence="7">
    <location>
        <begin position="259"/>
        <end position="284"/>
    </location>
</feature>
<dbReference type="Pfam" id="PF00514">
    <property type="entry name" value="Arm"/>
    <property type="match status" value="1"/>
</dbReference>
<keyword evidence="3" id="KW-0677">Repeat</keyword>
<dbReference type="InterPro" id="IPR016024">
    <property type="entry name" value="ARM-type_fold"/>
</dbReference>
<evidence type="ECO:0000256" key="2">
    <source>
        <dbReference type="ARBA" id="ARBA00005462"/>
    </source>
</evidence>
<evidence type="ECO:0000313" key="8">
    <source>
        <dbReference type="EMBL" id="KAI1883860.1"/>
    </source>
</evidence>
<dbReference type="InterPro" id="IPR028435">
    <property type="entry name" value="Plakophilin/d_Catenin"/>
</dbReference>
<dbReference type="EMBL" id="JAERUA010000023">
    <property type="protein sequence ID" value="KAI1883860.1"/>
    <property type="molecule type" value="Genomic_DNA"/>
</dbReference>
<dbReference type="InterPro" id="IPR011989">
    <property type="entry name" value="ARM-like"/>
</dbReference>
<dbReference type="SUPFAM" id="SSF48371">
    <property type="entry name" value="ARM repeat"/>
    <property type="match status" value="1"/>
</dbReference>
<keyword evidence="9" id="KW-1185">Reference proteome</keyword>
<dbReference type="GO" id="GO:0005886">
    <property type="term" value="C:plasma membrane"/>
    <property type="evidence" value="ECO:0007669"/>
    <property type="project" value="TreeGrafter"/>
</dbReference>
<feature type="repeat" description="ARM" evidence="6">
    <location>
        <begin position="662"/>
        <end position="695"/>
    </location>
</feature>
<accession>A0A8T3CJ51</accession>
<dbReference type="OrthoDB" id="3245100at2759"/>
<keyword evidence="4" id="KW-0130">Cell adhesion</keyword>
<protein>
    <recommendedName>
        <fullName evidence="10">Plakophilin-2</fullName>
    </recommendedName>
</protein>
<dbReference type="GO" id="GO:0005737">
    <property type="term" value="C:cytoplasm"/>
    <property type="evidence" value="ECO:0007669"/>
    <property type="project" value="TreeGrafter"/>
</dbReference>
<evidence type="ECO:0000256" key="5">
    <source>
        <dbReference type="ARBA" id="ARBA00022949"/>
    </source>
</evidence>
<dbReference type="PROSITE" id="PS50176">
    <property type="entry name" value="ARM_REPEAT"/>
    <property type="match status" value="3"/>
</dbReference>
<comment type="subcellular location">
    <subcellularLocation>
        <location evidence="1">Cell junction</location>
    </subcellularLocation>
</comment>
<dbReference type="GO" id="GO:0045110">
    <property type="term" value="P:intermediate filament bundle assembly"/>
    <property type="evidence" value="ECO:0007669"/>
    <property type="project" value="TreeGrafter"/>
</dbReference>